<dbReference type="Pfam" id="PF07715">
    <property type="entry name" value="Plug"/>
    <property type="match status" value="1"/>
</dbReference>
<gene>
    <name evidence="7" type="ORF">ABV298_26490</name>
</gene>
<dbReference type="InterPro" id="IPR012910">
    <property type="entry name" value="Plug_dom"/>
</dbReference>
<evidence type="ECO:0000256" key="5">
    <source>
        <dbReference type="PROSITE-ProRule" id="PRU01360"/>
    </source>
</evidence>
<dbReference type="InterPro" id="IPR008969">
    <property type="entry name" value="CarboxyPept-like_regulatory"/>
</dbReference>
<protein>
    <submittedName>
        <fullName evidence="7">TonB-dependent receptor plug domain-containing protein</fullName>
    </submittedName>
</protein>
<keyword evidence="3 5" id="KW-0472">Membrane</keyword>
<dbReference type="PANTHER" id="PTHR30069">
    <property type="entry name" value="TONB-DEPENDENT OUTER MEMBRANE RECEPTOR"/>
    <property type="match status" value="1"/>
</dbReference>
<dbReference type="SUPFAM" id="SSF56935">
    <property type="entry name" value="Porins"/>
    <property type="match status" value="1"/>
</dbReference>
<dbReference type="InterPro" id="IPR037066">
    <property type="entry name" value="Plug_dom_sf"/>
</dbReference>
<keyword evidence="5" id="KW-0812">Transmembrane</keyword>
<dbReference type="SMART" id="SM00965">
    <property type="entry name" value="STN"/>
    <property type="match status" value="1"/>
</dbReference>
<dbReference type="InterPro" id="IPR011662">
    <property type="entry name" value="Secretin/TonB_short_N"/>
</dbReference>
<dbReference type="Gene3D" id="3.55.50.30">
    <property type="match status" value="1"/>
</dbReference>
<dbReference type="Gene3D" id="2.60.40.1120">
    <property type="entry name" value="Carboxypeptidase-like, regulatory domain"/>
    <property type="match status" value="1"/>
</dbReference>
<dbReference type="SUPFAM" id="SSF49464">
    <property type="entry name" value="Carboxypeptidase regulatory domain-like"/>
    <property type="match status" value="1"/>
</dbReference>
<dbReference type="Pfam" id="PF07660">
    <property type="entry name" value="STN"/>
    <property type="match status" value="1"/>
</dbReference>
<dbReference type="PROSITE" id="PS51257">
    <property type="entry name" value="PROKAR_LIPOPROTEIN"/>
    <property type="match status" value="1"/>
</dbReference>
<dbReference type="Pfam" id="PF13715">
    <property type="entry name" value="CarbopepD_reg_2"/>
    <property type="match status" value="1"/>
</dbReference>
<evidence type="ECO:0000256" key="4">
    <source>
        <dbReference type="ARBA" id="ARBA00023237"/>
    </source>
</evidence>
<dbReference type="PROSITE" id="PS52016">
    <property type="entry name" value="TONB_DEPENDENT_REC_3"/>
    <property type="match status" value="1"/>
</dbReference>
<dbReference type="Gene3D" id="2.170.130.10">
    <property type="entry name" value="TonB-dependent receptor, plug domain"/>
    <property type="match status" value="1"/>
</dbReference>
<dbReference type="GO" id="GO:0015344">
    <property type="term" value="F:siderophore uptake transmembrane transporter activity"/>
    <property type="evidence" value="ECO:0007669"/>
    <property type="project" value="TreeGrafter"/>
</dbReference>
<keyword evidence="4 5" id="KW-0998">Cell outer membrane</keyword>
<keyword evidence="1 5" id="KW-0813">Transport</keyword>
<keyword evidence="2" id="KW-0732">Signal</keyword>
<comment type="subcellular location">
    <subcellularLocation>
        <location evidence="5">Cell outer membrane</location>
        <topology evidence="5">Multi-pass membrane protein</topology>
    </subcellularLocation>
</comment>
<comment type="similarity">
    <text evidence="5">Belongs to the TonB-dependent receptor family.</text>
</comment>
<dbReference type="AlphaFoldDB" id="A0AAU8FIX7"/>
<evidence type="ECO:0000256" key="1">
    <source>
        <dbReference type="ARBA" id="ARBA00022448"/>
    </source>
</evidence>
<dbReference type="PANTHER" id="PTHR30069:SF29">
    <property type="entry name" value="HEMOGLOBIN AND HEMOGLOBIN-HAPTOGLOBIN-BINDING PROTEIN 1-RELATED"/>
    <property type="match status" value="1"/>
</dbReference>
<dbReference type="GO" id="GO:0044718">
    <property type="term" value="P:siderophore transmembrane transport"/>
    <property type="evidence" value="ECO:0007669"/>
    <property type="project" value="TreeGrafter"/>
</dbReference>
<accession>A0AAU8FIX7</accession>
<reference evidence="7" key="1">
    <citation type="submission" date="2024-06" db="EMBL/GenBank/DDBJ databases">
        <title>Sequencing and assembly of the genome of Dyadobacter sp. strain 676, a symbiont of Cyamopsis tetragonoloba.</title>
        <authorList>
            <person name="Guro P."/>
            <person name="Sazanova A."/>
            <person name="Kuznetsova I."/>
            <person name="Belimov A."/>
            <person name="Safronova V."/>
        </authorList>
    </citation>
    <scope>NUCLEOTIDE SEQUENCE</scope>
    <source>
        <strain evidence="7">676</strain>
    </source>
</reference>
<keyword evidence="7" id="KW-0675">Receptor</keyword>
<proteinExistence type="inferred from homology"/>
<feature type="domain" description="Secretin/TonB short N-terminal" evidence="6">
    <location>
        <begin position="73"/>
        <end position="124"/>
    </location>
</feature>
<evidence type="ECO:0000313" key="7">
    <source>
        <dbReference type="EMBL" id="XCH23823.1"/>
    </source>
</evidence>
<evidence type="ECO:0000256" key="3">
    <source>
        <dbReference type="ARBA" id="ARBA00023136"/>
    </source>
</evidence>
<dbReference type="EMBL" id="CP159289">
    <property type="protein sequence ID" value="XCH23823.1"/>
    <property type="molecule type" value="Genomic_DNA"/>
</dbReference>
<keyword evidence="5" id="KW-1134">Transmembrane beta strand</keyword>
<sequence length="447" mass="48475">MKKTEPLLSSLSNCRGTDMPRKLLFGAIVGILMACQTVLAGNQQELMARLVTLKFQNQRFEKVISSIEKQTKARIVYSSERVNVDRTVNVEVNKMRLDAVLDEILSPLNLTYRVVGGQIVLENLTREQSGVPAKPETADRTVTGVVVDEKNAALPGVSVILKGTNRGTTTDGQGKFSLLVPDDPAALLTFSFVGYQSQDVALGAQTIFNIALKPDVGALDEVVVIGYGAVRKRDLTGSVVQLKSEQLKEVPSNNVLDAVQGKIAGADITRSSGQAGAGVNITIRGNRSIGGNNSPLIIVDGVQYGDLADINSNDIESMEVLKDASSIAIYGSRGANGVILITTKKGKSGRPDISFNSYAGLSQVTMYPRAMNITEFRDFKREAWRAAGVWNSPADDPAIFTNVAEYDALQKRHLDRLPERTHSPGFPAKLPAGFPRWVRKTQILRFC</sequence>
<dbReference type="NCBIfam" id="TIGR04057">
    <property type="entry name" value="SusC_RagA_signa"/>
    <property type="match status" value="1"/>
</dbReference>
<name>A0AAU8FIX7_9BACT</name>
<evidence type="ECO:0000256" key="2">
    <source>
        <dbReference type="ARBA" id="ARBA00022729"/>
    </source>
</evidence>
<dbReference type="FunFam" id="2.170.130.10:FF:000008">
    <property type="entry name" value="SusC/RagA family TonB-linked outer membrane protein"/>
    <property type="match status" value="1"/>
</dbReference>
<dbReference type="RefSeq" id="WP_353719147.1">
    <property type="nucleotide sequence ID" value="NZ_CP159289.1"/>
</dbReference>
<dbReference type="GO" id="GO:0009279">
    <property type="term" value="C:cell outer membrane"/>
    <property type="evidence" value="ECO:0007669"/>
    <property type="project" value="UniProtKB-SubCell"/>
</dbReference>
<evidence type="ECO:0000259" key="6">
    <source>
        <dbReference type="SMART" id="SM00965"/>
    </source>
</evidence>
<dbReference type="InterPro" id="IPR023997">
    <property type="entry name" value="TonB-dep_OMP_SusC/RagA_CS"/>
</dbReference>
<dbReference type="InterPro" id="IPR039426">
    <property type="entry name" value="TonB-dep_rcpt-like"/>
</dbReference>
<organism evidence="7">
    <name type="scientific">Dyadobacter sp. 676</name>
    <dbReference type="NCBI Taxonomy" id="3088362"/>
    <lineage>
        <taxon>Bacteria</taxon>
        <taxon>Pseudomonadati</taxon>
        <taxon>Bacteroidota</taxon>
        <taxon>Cytophagia</taxon>
        <taxon>Cytophagales</taxon>
        <taxon>Spirosomataceae</taxon>
        <taxon>Dyadobacter</taxon>
    </lineage>
</organism>